<dbReference type="Proteomes" id="UP000054350">
    <property type="component" value="Unassembled WGS sequence"/>
</dbReference>
<dbReference type="CDD" id="cd05574">
    <property type="entry name" value="STKc_phototropin_like"/>
    <property type="match status" value="1"/>
</dbReference>
<dbReference type="GO" id="GO:0005524">
    <property type="term" value="F:ATP binding"/>
    <property type="evidence" value="ECO:0007669"/>
    <property type="project" value="UniProtKB-KW"/>
</dbReference>
<dbReference type="GO" id="GO:0004674">
    <property type="term" value="F:protein serine/threonine kinase activity"/>
    <property type="evidence" value="ECO:0007669"/>
    <property type="project" value="UniProtKB-KW"/>
</dbReference>
<dbReference type="OrthoDB" id="432483at2759"/>
<dbReference type="InterPro" id="IPR011009">
    <property type="entry name" value="Kinase-like_dom_sf"/>
</dbReference>
<feature type="region of interest" description="Disordered" evidence="8">
    <location>
        <begin position="1"/>
        <end position="302"/>
    </location>
</feature>
<evidence type="ECO:0000256" key="3">
    <source>
        <dbReference type="ARBA" id="ARBA00022527"/>
    </source>
</evidence>
<dbReference type="EC" id="2.7.11.1" evidence="2"/>
<evidence type="ECO:0000256" key="4">
    <source>
        <dbReference type="ARBA" id="ARBA00022679"/>
    </source>
</evidence>
<reference evidence="11" key="2">
    <citation type="submission" date="2009-11" db="EMBL/GenBank/DDBJ databases">
        <title>The Genome Sequence of Allomyces macrogynus strain ATCC 38327.</title>
        <authorList>
            <consortium name="The Broad Institute Genome Sequencing Platform"/>
            <person name="Russ C."/>
            <person name="Cuomo C."/>
            <person name="Shea T."/>
            <person name="Young S.K."/>
            <person name="Zeng Q."/>
            <person name="Koehrsen M."/>
            <person name="Haas B."/>
            <person name="Borodovsky M."/>
            <person name="Guigo R."/>
            <person name="Alvarado L."/>
            <person name="Berlin A."/>
            <person name="Borenstein D."/>
            <person name="Chen Z."/>
            <person name="Engels R."/>
            <person name="Freedman E."/>
            <person name="Gellesch M."/>
            <person name="Goldberg J."/>
            <person name="Griggs A."/>
            <person name="Gujja S."/>
            <person name="Heiman D."/>
            <person name="Hepburn T."/>
            <person name="Howarth C."/>
            <person name="Jen D."/>
            <person name="Larson L."/>
            <person name="Lewis B."/>
            <person name="Mehta T."/>
            <person name="Park D."/>
            <person name="Pearson M."/>
            <person name="Roberts A."/>
            <person name="Saif S."/>
            <person name="Shenoy N."/>
            <person name="Sisk P."/>
            <person name="Stolte C."/>
            <person name="Sykes S."/>
            <person name="Walk T."/>
            <person name="White J."/>
            <person name="Yandava C."/>
            <person name="Burger G."/>
            <person name="Gray M.W."/>
            <person name="Holland P.W.H."/>
            <person name="King N."/>
            <person name="Lang F.B.F."/>
            <person name="Roger A.J."/>
            <person name="Ruiz-Trillo I."/>
            <person name="Lander E."/>
            <person name="Nusbaum C."/>
        </authorList>
    </citation>
    <scope>NUCLEOTIDE SEQUENCE [LARGE SCALE GENOMIC DNA]</scope>
    <source>
        <strain evidence="11">ATCC 38327</strain>
    </source>
</reference>
<keyword evidence="5" id="KW-0547">Nucleotide-binding</keyword>
<gene>
    <name evidence="10" type="ORF">AMAG_07746</name>
</gene>
<organism evidence="10 11">
    <name type="scientific">Allomyces macrogynus (strain ATCC 38327)</name>
    <name type="common">Allomyces javanicus var. macrogynus</name>
    <dbReference type="NCBI Taxonomy" id="578462"/>
    <lineage>
        <taxon>Eukaryota</taxon>
        <taxon>Fungi</taxon>
        <taxon>Fungi incertae sedis</taxon>
        <taxon>Blastocladiomycota</taxon>
        <taxon>Blastocladiomycetes</taxon>
        <taxon>Blastocladiales</taxon>
        <taxon>Blastocladiaceae</taxon>
        <taxon>Allomyces</taxon>
    </lineage>
</organism>
<feature type="compositionally biased region" description="Low complexity" evidence="8">
    <location>
        <begin position="34"/>
        <end position="43"/>
    </location>
</feature>
<keyword evidence="3" id="KW-0723">Serine/threonine-protein kinase</keyword>
<reference evidence="10 11" key="1">
    <citation type="submission" date="2009-11" db="EMBL/GenBank/DDBJ databases">
        <title>Annotation of Allomyces macrogynus ATCC 38327.</title>
        <authorList>
            <consortium name="The Broad Institute Genome Sequencing Platform"/>
            <person name="Russ C."/>
            <person name="Cuomo C."/>
            <person name="Burger G."/>
            <person name="Gray M.W."/>
            <person name="Holland P.W.H."/>
            <person name="King N."/>
            <person name="Lang F.B.F."/>
            <person name="Roger A.J."/>
            <person name="Ruiz-Trillo I."/>
            <person name="Young S.K."/>
            <person name="Zeng Q."/>
            <person name="Gargeya S."/>
            <person name="Fitzgerald M."/>
            <person name="Haas B."/>
            <person name="Abouelleil A."/>
            <person name="Alvarado L."/>
            <person name="Arachchi H.M."/>
            <person name="Berlin A."/>
            <person name="Chapman S.B."/>
            <person name="Gearin G."/>
            <person name="Goldberg J."/>
            <person name="Griggs A."/>
            <person name="Gujja S."/>
            <person name="Hansen M."/>
            <person name="Heiman D."/>
            <person name="Howarth C."/>
            <person name="Larimer J."/>
            <person name="Lui A."/>
            <person name="MacDonald P.J.P."/>
            <person name="McCowen C."/>
            <person name="Montmayeur A."/>
            <person name="Murphy C."/>
            <person name="Neiman D."/>
            <person name="Pearson M."/>
            <person name="Priest M."/>
            <person name="Roberts A."/>
            <person name="Saif S."/>
            <person name="Shea T."/>
            <person name="Sisk P."/>
            <person name="Stolte C."/>
            <person name="Sykes S."/>
            <person name="Wortman J."/>
            <person name="Nusbaum C."/>
            <person name="Birren B."/>
        </authorList>
    </citation>
    <scope>NUCLEOTIDE SEQUENCE [LARGE SCALE GENOMIC DNA]</scope>
    <source>
        <strain evidence="10 11">ATCC 38327</strain>
    </source>
</reference>
<dbReference type="PANTHER" id="PTHR45637">
    <property type="entry name" value="FLIPPASE KINASE 1-RELATED"/>
    <property type="match status" value="1"/>
</dbReference>
<accession>A0A0L0SJI7</accession>
<evidence type="ECO:0000256" key="7">
    <source>
        <dbReference type="ARBA" id="ARBA00022840"/>
    </source>
</evidence>
<evidence type="ECO:0000259" key="9">
    <source>
        <dbReference type="PROSITE" id="PS50011"/>
    </source>
</evidence>
<dbReference type="InterPro" id="IPR008271">
    <property type="entry name" value="Ser/Thr_kinase_AS"/>
</dbReference>
<dbReference type="Pfam" id="PF00069">
    <property type="entry name" value="Pkinase"/>
    <property type="match status" value="2"/>
</dbReference>
<dbReference type="Gene3D" id="1.10.510.10">
    <property type="entry name" value="Transferase(Phosphotransferase) domain 1"/>
    <property type="match status" value="2"/>
</dbReference>
<evidence type="ECO:0000256" key="6">
    <source>
        <dbReference type="ARBA" id="ARBA00022777"/>
    </source>
</evidence>
<keyword evidence="4" id="KW-0808">Transferase</keyword>
<dbReference type="PROSITE" id="PS50011">
    <property type="entry name" value="PROTEIN_KINASE_DOM"/>
    <property type="match status" value="1"/>
</dbReference>
<keyword evidence="11" id="KW-1185">Reference proteome</keyword>
<evidence type="ECO:0000256" key="8">
    <source>
        <dbReference type="SAM" id="MobiDB-lite"/>
    </source>
</evidence>
<dbReference type="Gene3D" id="3.30.200.20">
    <property type="entry name" value="Phosphorylase Kinase, domain 1"/>
    <property type="match status" value="1"/>
</dbReference>
<dbReference type="SMART" id="SM00220">
    <property type="entry name" value="S_TKc"/>
    <property type="match status" value="1"/>
</dbReference>
<dbReference type="eggNOG" id="KOG0610">
    <property type="taxonomic scope" value="Eukaryota"/>
</dbReference>
<dbReference type="FunFam" id="3.30.200.20:FF:000042">
    <property type="entry name" value="Aurora kinase A"/>
    <property type="match status" value="1"/>
</dbReference>
<sequence>MADDSTRLAPSSPAVTTCCIRPRERARPKPPAMDPAAHAPAAAEPDDPSIDAPAVVVHDASNANDDGGNHNSTQAHAAPDHHPPSPAPSASPSEDMPPVPASANARPPSDTNSSAVRSKSLKRFTAYLRDHFLPTPSPDKPAQAPARALHPTMSLSTSESSVSTAPAAATADASSRPPLPAFAPSLTVAALTTLPRAHAQQSPASPTTNDPPPTPTLQVHSPTGQPDAGDHADRPVSPASSATPTVPRHSRLLAPFSPPQPGPAAWRRSLPPPVASHPESVSPLIDPLPMPGSNDDDEPGSAARLFRSRSAHVPGDRYSLPAGVPRPFAPAPAPVPGVPDYFFRMRPSYSNASVRKISPSVVGPEHFVKIRLLGKGDVGKVYLVRRKHSKVLYAMKVLSKAEMLQARETAGLLTEHETLSASNHPFLVTMYHSFQTARNIYFCLEYCVGGEFFRALQSRPGRCLREDEVRFYVAEVVLALEYLHMNGYIYRDLKPENILLHATGHIKLTDFDLSKKAVDGVYQTSSPPPTPSLTTQHHRRSLLGSWVAATPAEQPDTDTFVRGYRCSSFVGTEEYLAPEIIEGAGHTAAVDWWTVGVLAYELLYGRTPFKGKNRNATFTNILQQEVEFPVTATTPPVSNAAKGLMRRLLAKNETKRLGFRHGAMEIKSHAWFKPIAWPLLRNMTPPLVPGKDKGSDARRPG</sequence>
<dbReference type="EMBL" id="GG745340">
    <property type="protein sequence ID" value="KNE62535.1"/>
    <property type="molecule type" value="Genomic_DNA"/>
</dbReference>
<feature type="compositionally biased region" description="Pro residues" evidence="8">
    <location>
        <begin position="84"/>
        <end position="100"/>
    </location>
</feature>
<dbReference type="VEuPathDB" id="FungiDB:AMAG_07746"/>
<feature type="compositionally biased region" description="Low complexity" evidence="8">
    <location>
        <begin position="151"/>
        <end position="176"/>
    </location>
</feature>
<evidence type="ECO:0000256" key="2">
    <source>
        <dbReference type="ARBA" id="ARBA00012513"/>
    </source>
</evidence>
<proteinExistence type="inferred from homology"/>
<dbReference type="PROSITE" id="PS00108">
    <property type="entry name" value="PROTEIN_KINASE_ST"/>
    <property type="match status" value="1"/>
</dbReference>
<dbReference type="STRING" id="578462.A0A0L0SJI7"/>
<comment type="similarity">
    <text evidence="1">Belongs to the protein kinase superfamily. AGC Ser/Thr protein kinase family.</text>
</comment>
<dbReference type="InterPro" id="IPR000719">
    <property type="entry name" value="Prot_kinase_dom"/>
</dbReference>
<dbReference type="OMA" id="MEIKSHA"/>
<keyword evidence="6 10" id="KW-0418">Kinase</keyword>
<evidence type="ECO:0000256" key="5">
    <source>
        <dbReference type="ARBA" id="ARBA00022741"/>
    </source>
</evidence>
<protein>
    <recommendedName>
        <fullName evidence="2">non-specific serine/threonine protein kinase</fullName>
        <ecNumber evidence="2">2.7.11.1</ecNumber>
    </recommendedName>
</protein>
<feature type="compositionally biased region" description="Polar residues" evidence="8">
    <location>
        <begin position="61"/>
        <end position="74"/>
    </location>
</feature>
<dbReference type="AlphaFoldDB" id="A0A0L0SJI7"/>
<feature type="domain" description="Protein kinase" evidence="9">
    <location>
        <begin position="367"/>
        <end position="672"/>
    </location>
</feature>
<name>A0A0L0SJI7_ALLM3</name>
<evidence type="ECO:0000313" key="10">
    <source>
        <dbReference type="EMBL" id="KNE62535.1"/>
    </source>
</evidence>
<dbReference type="SUPFAM" id="SSF56112">
    <property type="entry name" value="Protein kinase-like (PK-like)"/>
    <property type="match status" value="1"/>
</dbReference>
<evidence type="ECO:0000256" key="1">
    <source>
        <dbReference type="ARBA" id="ARBA00009903"/>
    </source>
</evidence>
<evidence type="ECO:0000313" key="11">
    <source>
        <dbReference type="Proteomes" id="UP000054350"/>
    </source>
</evidence>
<keyword evidence="7" id="KW-0067">ATP-binding</keyword>